<keyword evidence="3" id="KW-1185">Reference proteome</keyword>
<evidence type="ECO:0000256" key="1">
    <source>
        <dbReference type="SAM" id="MobiDB-lite"/>
    </source>
</evidence>
<protein>
    <submittedName>
        <fullName evidence="2">Uncharacterized protein</fullName>
    </submittedName>
</protein>
<gene>
    <name evidence="2" type="ORF">FIBSPDRAFT_952776</name>
</gene>
<evidence type="ECO:0000313" key="3">
    <source>
        <dbReference type="Proteomes" id="UP000076532"/>
    </source>
</evidence>
<feature type="region of interest" description="Disordered" evidence="1">
    <location>
        <begin position="1"/>
        <end position="20"/>
    </location>
</feature>
<dbReference type="Proteomes" id="UP000076532">
    <property type="component" value="Unassembled WGS sequence"/>
</dbReference>
<dbReference type="AlphaFoldDB" id="A0A166L828"/>
<name>A0A166L828_9AGAM</name>
<sequence>MAQTNTSNTRNSEIHNVGRDQVSTRDVYHINHYHFTFYNSSPAVVTPATDGSSADTGDQGLEEIRDRAGDSECTVVTGSLTRKLWLKVCHVLCLG</sequence>
<organism evidence="2 3">
    <name type="scientific">Athelia psychrophila</name>
    <dbReference type="NCBI Taxonomy" id="1759441"/>
    <lineage>
        <taxon>Eukaryota</taxon>
        <taxon>Fungi</taxon>
        <taxon>Dikarya</taxon>
        <taxon>Basidiomycota</taxon>
        <taxon>Agaricomycotina</taxon>
        <taxon>Agaricomycetes</taxon>
        <taxon>Agaricomycetidae</taxon>
        <taxon>Atheliales</taxon>
        <taxon>Atheliaceae</taxon>
        <taxon>Athelia</taxon>
    </lineage>
</organism>
<proteinExistence type="predicted"/>
<evidence type="ECO:0000313" key="2">
    <source>
        <dbReference type="EMBL" id="KZP22674.1"/>
    </source>
</evidence>
<accession>A0A166L828</accession>
<reference evidence="2 3" key="1">
    <citation type="journal article" date="2016" name="Mol. Biol. Evol.">
        <title>Comparative Genomics of Early-Diverging Mushroom-Forming Fungi Provides Insights into the Origins of Lignocellulose Decay Capabilities.</title>
        <authorList>
            <person name="Nagy L.G."/>
            <person name="Riley R."/>
            <person name="Tritt A."/>
            <person name="Adam C."/>
            <person name="Daum C."/>
            <person name="Floudas D."/>
            <person name="Sun H."/>
            <person name="Yadav J.S."/>
            <person name="Pangilinan J."/>
            <person name="Larsson K.H."/>
            <person name="Matsuura K."/>
            <person name="Barry K."/>
            <person name="Labutti K."/>
            <person name="Kuo R."/>
            <person name="Ohm R.A."/>
            <person name="Bhattacharya S.S."/>
            <person name="Shirouzu T."/>
            <person name="Yoshinaga Y."/>
            <person name="Martin F.M."/>
            <person name="Grigoriev I.V."/>
            <person name="Hibbett D.S."/>
        </authorList>
    </citation>
    <scope>NUCLEOTIDE SEQUENCE [LARGE SCALE GENOMIC DNA]</scope>
    <source>
        <strain evidence="2 3">CBS 109695</strain>
    </source>
</reference>
<dbReference type="EMBL" id="KV417538">
    <property type="protein sequence ID" value="KZP22674.1"/>
    <property type="molecule type" value="Genomic_DNA"/>
</dbReference>
<feature type="compositionally biased region" description="Polar residues" evidence="1">
    <location>
        <begin position="1"/>
        <end position="11"/>
    </location>
</feature>